<proteinExistence type="predicted"/>
<accession>B7MSB5</accession>
<dbReference type="EMBL" id="CU928162">
    <property type="protein sequence ID" value="CAR07229.1"/>
    <property type="molecule type" value="Genomic_DNA"/>
</dbReference>
<reference evidence="2" key="1">
    <citation type="journal article" date="2009" name="PLoS Genet.">
        <title>Organised genome dynamics in the Escherichia coli species results in highly diverse adaptive paths.</title>
        <authorList>
            <person name="Touchon M."/>
            <person name="Hoede C."/>
            <person name="Tenaillon O."/>
            <person name="Barbe V."/>
            <person name="Baeriswyl S."/>
            <person name="Bidet P."/>
            <person name="Bingen E."/>
            <person name="Bonacorsi S."/>
            <person name="Bouchier C."/>
            <person name="Bouvet O."/>
            <person name="Calteau A."/>
            <person name="Chiapello H."/>
            <person name="Clermont O."/>
            <person name="Cruveiller S."/>
            <person name="Danchin A."/>
            <person name="Diard M."/>
            <person name="Dossat C."/>
            <person name="Karoui M.E."/>
            <person name="Frapy E."/>
            <person name="Garry L."/>
            <person name="Ghigo J.M."/>
            <person name="Gilles A.M."/>
            <person name="Johnson J."/>
            <person name="Le Bouguenec C."/>
            <person name="Lescat M."/>
            <person name="Mangenot S."/>
            <person name="Martinez-Jehanne V."/>
            <person name="Matic I."/>
            <person name="Nassif X."/>
            <person name="Oztas S."/>
            <person name="Petit M.A."/>
            <person name="Pichon C."/>
            <person name="Rouy Z."/>
            <person name="Ruf C.S."/>
            <person name="Schneider D."/>
            <person name="Tourret J."/>
            <person name="Vacherie B."/>
            <person name="Vallenet D."/>
            <person name="Medigue C."/>
            <person name="Rocha E.P.C."/>
            <person name="Denamur E."/>
        </authorList>
    </citation>
    <scope>NUCLEOTIDE SEQUENCE [LARGE SCALE GENOMIC DNA]</scope>
    <source>
        <strain evidence="2">ED1a</strain>
    </source>
</reference>
<dbReference type="Proteomes" id="UP000000748">
    <property type="component" value="Chromosome"/>
</dbReference>
<name>B7MSB5_ECO81</name>
<evidence type="ECO:0000313" key="2">
    <source>
        <dbReference type="Proteomes" id="UP000000748"/>
    </source>
</evidence>
<dbReference type="HOGENOM" id="CLU_1641096_0_0_6"/>
<dbReference type="KEGG" id="ecq:ECED1_1027"/>
<sequence>MVTFLFIQKLVENFRRRSPCGNQRQNGSRQAVFDFCVHGYLSGFIGSESLDMLSLHPASGGHWPGYVNLINTEVTMDYPNLPKQTFADLIALRQAVVALINVLPDEEKELVKAILNRTAADFSSFPLTDDLADLPELIAASAIKLTEEIYSPQKPSQNSCE</sequence>
<protein>
    <submittedName>
        <fullName evidence="1">Uncharacterized protein</fullName>
    </submittedName>
</protein>
<evidence type="ECO:0000313" key="1">
    <source>
        <dbReference type="EMBL" id="CAR07229.1"/>
    </source>
</evidence>
<gene>
    <name evidence="1" type="ordered locus">ECED1_1027</name>
</gene>
<organism evidence="1 2">
    <name type="scientific">Escherichia coli O81 (strain ED1a)</name>
    <dbReference type="NCBI Taxonomy" id="585397"/>
    <lineage>
        <taxon>Bacteria</taxon>
        <taxon>Pseudomonadati</taxon>
        <taxon>Pseudomonadota</taxon>
        <taxon>Gammaproteobacteria</taxon>
        <taxon>Enterobacterales</taxon>
        <taxon>Enterobacteriaceae</taxon>
        <taxon>Escherichia</taxon>
    </lineage>
</organism>
<dbReference type="AlphaFoldDB" id="B7MSB5"/>